<organism evidence="1 2">
    <name type="scientific">Dreissena polymorpha</name>
    <name type="common">Zebra mussel</name>
    <name type="synonym">Mytilus polymorpha</name>
    <dbReference type="NCBI Taxonomy" id="45954"/>
    <lineage>
        <taxon>Eukaryota</taxon>
        <taxon>Metazoa</taxon>
        <taxon>Spiralia</taxon>
        <taxon>Lophotrochozoa</taxon>
        <taxon>Mollusca</taxon>
        <taxon>Bivalvia</taxon>
        <taxon>Autobranchia</taxon>
        <taxon>Heteroconchia</taxon>
        <taxon>Euheterodonta</taxon>
        <taxon>Imparidentia</taxon>
        <taxon>Neoheterodontei</taxon>
        <taxon>Myida</taxon>
        <taxon>Dreissenoidea</taxon>
        <taxon>Dreissenidae</taxon>
        <taxon>Dreissena</taxon>
    </lineage>
</organism>
<keyword evidence="2" id="KW-1185">Reference proteome</keyword>
<dbReference type="Proteomes" id="UP000828390">
    <property type="component" value="Unassembled WGS sequence"/>
</dbReference>
<dbReference type="AlphaFoldDB" id="A0A9D4RAE2"/>
<comment type="caution">
    <text evidence="1">The sequence shown here is derived from an EMBL/GenBank/DDBJ whole genome shotgun (WGS) entry which is preliminary data.</text>
</comment>
<gene>
    <name evidence="1" type="ORF">DPMN_101840</name>
</gene>
<evidence type="ECO:0000313" key="1">
    <source>
        <dbReference type="EMBL" id="KAH3859125.1"/>
    </source>
</evidence>
<reference evidence="1" key="1">
    <citation type="journal article" date="2019" name="bioRxiv">
        <title>The Genome of the Zebra Mussel, Dreissena polymorpha: A Resource for Invasive Species Research.</title>
        <authorList>
            <person name="McCartney M.A."/>
            <person name="Auch B."/>
            <person name="Kono T."/>
            <person name="Mallez S."/>
            <person name="Zhang Y."/>
            <person name="Obille A."/>
            <person name="Becker A."/>
            <person name="Abrahante J.E."/>
            <person name="Garbe J."/>
            <person name="Badalamenti J.P."/>
            <person name="Herman A."/>
            <person name="Mangelson H."/>
            <person name="Liachko I."/>
            <person name="Sullivan S."/>
            <person name="Sone E.D."/>
            <person name="Koren S."/>
            <person name="Silverstein K.A.T."/>
            <person name="Beckman K.B."/>
            <person name="Gohl D.M."/>
        </authorList>
    </citation>
    <scope>NUCLEOTIDE SEQUENCE</scope>
    <source>
        <strain evidence="1">Duluth1</strain>
        <tissue evidence="1">Whole animal</tissue>
    </source>
</reference>
<protein>
    <submittedName>
        <fullName evidence="1">Uncharacterized protein</fullName>
    </submittedName>
</protein>
<proteinExistence type="predicted"/>
<name>A0A9D4RAE2_DREPO</name>
<accession>A0A9D4RAE2</accession>
<dbReference type="EMBL" id="JAIWYP010000003">
    <property type="protein sequence ID" value="KAH3859125.1"/>
    <property type="molecule type" value="Genomic_DNA"/>
</dbReference>
<reference evidence="1" key="2">
    <citation type="submission" date="2020-11" db="EMBL/GenBank/DDBJ databases">
        <authorList>
            <person name="McCartney M.A."/>
            <person name="Auch B."/>
            <person name="Kono T."/>
            <person name="Mallez S."/>
            <person name="Becker A."/>
            <person name="Gohl D.M."/>
            <person name="Silverstein K.A.T."/>
            <person name="Koren S."/>
            <person name="Bechman K.B."/>
            <person name="Herman A."/>
            <person name="Abrahante J.E."/>
            <person name="Garbe J."/>
        </authorList>
    </citation>
    <scope>NUCLEOTIDE SEQUENCE</scope>
    <source>
        <strain evidence="1">Duluth1</strain>
        <tissue evidence="1">Whole animal</tissue>
    </source>
</reference>
<evidence type="ECO:0000313" key="2">
    <source>
        <dbReference type="Proteomes" id="UP000828390"/>
    </source>
</evidence>
<sequence>MMYDDIYRCSTKELMPRALSANIMNVVDKHFFIQSQVFQCQYIPVVVSMADIGLKPLKDINGQRGASDLKPHHKPQDIIRTDVLTRKIPRTLAAMCLNRQELFFN</sequence>